<name>A0A316VMP4_9BASI</name>
<dbReference type="OrthoDB" id="21449at2759"/>
<dbReference type="RefSeq" id="XP_025365996.1">
    <property type="nucleotide sequence ID" value="XM_025511569.1"/>
</dbReference>
<dbReference type="Proteomes" id="UP000245783">
    <property type="component" value="Unassembled WGS sequence"/>
</dbReference>
<dbReference type="EMBL" id="KZ819528">
    <property type="protein sequence ID" value="PWN38836.1"/>
    <property type="molecule type" value="Genomic_DNA"/>
</dbReference>
<proteinExistence type="predicted"/>
<dbReference type="PRINTS" id="PR00503">
    <property type="entry name" value="BROMODOMAIN"/>
</dbReference>
<dbReference type="STRING" id="1522189.A0A316VMP4"/>
<gene>
    <name evidence="4" type="ORF">IE81DRAFT_283551</name>
</gene>
<dbReference type="SMART" id="SM00297">
    <property type="entry name" value="BROMO"/>
    <property type="match status" value="1"/>
</dbReference>
<dbReference type="PROSITE" id="PS50014">
    <property type="entry name" value="BROMODOMAIN_2"/>
    <property type="match status" value="1"/>
</dbReference>
<sequence length="70" mass="8191">FCFPVDEAEVPNYRSVISNPMDFQTMQNKLEAEEYRTPEDFKDDLLLVMRNAQTFNPPGSIYSNEAKRIE</sequence>
<dbReference type="GeneID" id="37033439"/>
<feature type="non-terminal residue" evidence="4">
    <location>
        <position position="70"/>
    </location>
</feature>
<evidence type="ECO:0000313" key="4">
    <source>
        <dbReference type="EMBL" id="PWN38836.1"/>
    </source>
</evidence>
<protein>
    <submittedName>
        <fullName evidence="4">Bromodomain-containing protein</fullName>
    </submittedName>
</protein>
<evidence type="ECO:0000256" key="2">
    <source>
        <dbReference type="PROSITE-ProRule" id="PRU00035"/>
    </source>
</evidence>
<evidence type="ECO:0000313" key="5">
    <source>
        <dbReference type="Proteomes" id="UP000245783"/>
    </source>
</evidence>
<evidence type="ECO:0000259" key="3">
    <source>
        <dbReference type="PROSITE" id="PS50014"/>
    </source>
</evidence>
<organism evidence="4 5">
    <name type="scientific">Ceraceosorus guamensis</name>
    <dbReference type="NCBI Taxonomy" id="1522189"/>
    <lineage>
        <taxon>Eukaryota</taxon>
        <taxon>Fungi</taxon>
        <taxon>Dikarya</taxon>
        <taxon>Basidiomycota</taxon>
        <taxon>Ustilaginomycotina</taxon>
        <taxon>Exobasidiomycetes</taxon>
        <taxon>Ceraceosorales</taxon>
        <taxon>Ceraceosoraceae</taxon>
        <taxon>Ceraceosorus</taxon>
    </lineage>
</organism>
<dbReference type="PANTHER" id="PTHR22881">
    <property type="entry name" value="BROMODOMAIN CONTAINING PROTEIN"/>
    <property type="match status" value="1"/>
</dbReference>
<evidence type="ECO:0000256" key="1">
    <source>
        <dbReference type="ARBA" id="ARBA00023117"/>
    </source>
</evidence>
<feature type="domain" description="Bromo" evidence="3">
    <location>
        <begin position="1"/>
        <end position="63"/>
    </location>
</feature>
<feature type="non-terminal residue" evidence="4">
    <location>
        <position position="1"/>
    </location>
</feature>
<reference evidence="4 5" key="1">
    <citation type="journal article" date="2018" name="Mol. Biol. Evol.">
        <title>Broad Genomic Sampling Reveals a Smut Pathogenic Ancestry of the Fungal Clade Ustilaginomycotina.</title>
        <authorList>
            <person name="Kijpornyongpan T."/>
            <person name="Mondo S.J."/>
            <person name="Barry K."/>
            <person name="Sandor L."/>
            <person name="Lee J."/>
            <person name="Lipzen A."/>
            <person name="Pangilinan J."/>
            <person name="LaButti K."/>
            <person name="Hainaut M."/>
            <person name="Henrissat B."/>
            <person name="Grigoriev I.V."/>
            <person name="Spatafora J.W."/>
            <person name="Aime M.C."/>
        </authorList>
    </citation>
    <scope>NUCLEOTIDE SEQUENCE [LARGE SCALE GENOMIC DNA]</scope>
    <source>
        <strain evidence="4 5">MCA 4658</strain>
    </source>
</reference>
<dbReference type="CDD" id="cd04369">
    <property type="entry name" value="Bromodomain"/>
    <property type="match status" value="1"/>
</dbReference>
<dbReference type="PANTHER" id="PTHR22881:SF27">
    <property type="entry name" value="BROMODOMAIN CONTAINING 7_9"/>
    <property type="match status" value="1"/>
</dbReference>
<dbReference type="AlphaFoldDB" id="A0A316VMP4"/>
<dbReference type="InterPro" id="IPR051831">
    <property type="entry name" value="Bromodomain_contain_prot"/>
</dbReference>
<accession>A0A316VMP4</accession>
<dbReference type="InterPro" id="IPR036427">
    <property type="entry name" value="Bromodomain-like_sf"/>
</dbReference>
<keyword evidence="5" id="KW-1185">Reference proteome</keyword>
<dbReference type="InterPro" id="IPR001487">
    <property type="entry name" value="Bromodomain"/>
</dbReference>
<dbReference type="GO" id="GO:0006325">
    <property type="term" value="P:chromatin organization"/>
    <property type="evidence" value="ECO:0007669"/>
    <property type="project" value="UniProtKB-ARBA"/>
</dbReference>
<dbReference type="SUPFAM" id="SSF47370">
    <property type="entry name" value="Bromodomain"/>
    <property type="match status" value="1"/>
</dbReference>
<dbReference type="Pfam" id="PF00439">
    <property type="entry name" value="Bromodomain"/>
    <property type="match status" value="1"/>
</dbReference>
<keyword evidence="1 2" id="KW-0103">Bromodomain</keyword>
<dbReference type="Gene3D" id="1.20.920.10">
    <property type="entry name" value="Bromodomain-like"/>
    <property type="match status" value="1"/>
</dbReference>
<dbReference type="InParanoid" id="A0A316VMP4"/>